<sequence>MAFGAFFLNVHPCKSLSRLMRRETPFPPSPRTSVISTPTYPNPEARASLVSALLFLSSLPKKKTTQEHVQESRLPKMFKAVAFFGRKKTTRPFKDYYTDWFNTLKNTLLPQLRRSMSLSSSTLLSTHVEMIHNHFQTYYETLDLAASNDVAQLLFPEWRTTLEKPFLWLGDFHPYLFTNLLRSFLDDQDTDDEEETESVIQIGESSEFFDKPWNIVMAWKTPSNTLMAKIDQIECGLRLMVPALVARARQVQAEFVERVGVEWGKCEGRKEGVEMAVGKAVVAEMEEMMSVFMDANRLRRSVLTEILNITNVYQAALFLEGLAQFLIGFRDHAILSEFERSKMAIN</sequence>
<accession>A0ABC8TPQ5</accession>
<reference evidence="2 3" key="1">
    <citation type="submission" date="2024-02" db="EMBL/GenBank/DDBJ databases">
        <authorList>
            <person name="Vignale AGUSTIN F."/>
            <person name="Sosa J E."/>
            <person name="Modenutti C."/>
        </authorList>
    </citation>
    <scope>NUCLEOTIDE SEQUENCE [LARGE SCALE GENOMIC DNA]</scope>
</reference>
<evidence type="ECO:0000313" key="3">
    <source>
        <dbReference type="Proteomes" id="UP001642360"/>
    </source>
</evidence>
<dbReference type="PANTHER" id="PTHR46354">
    <property type="entry name" value="DOG1 DOMAIN-CONTAINING PROTEIN"/>
    <property type="match status" value="1"/>
</dbReference>
<organism evidence="2 3">
    <name type="scientific">Ilex paraguariensis</name>
    <name type="common">yerba mate</name>
    <dbReference type="NCBI Taxonomy" id="185542"/>
    <lineage>
        <taxon>Eukaryota</taxon>
        <taxon>Viridiplantae</taxon>
        <taxon>Streptophyta</taxon>
        <taxon>Embryophyta</taxon>
        <taxon>Tracheophyta</taxon>
        <taxon>Spermatophyta</taxon>
        <taxon>Magnoliopsida</taxon>
        <taxon>eudicotyledons</taxon>
        <taxon>Gunneridae</taxon>
        <taxon>Pentapetalae</taxon>
        <taxon>asterids</taxon>
        <taxon>campanulids</taxon>
        <taxon>Aquifoliales</taxon>
        <taxon>Aquifoliaceae</taxon>
        <taxon>Ilex</taxon>
    </lineage>
</organism>
<protein>
    <recommendedName>
        <fullName evidence="1">DOG1 domain-containing protein</fullName>
    </recommendedName>
</protein>
<evidence type="ECO:0000313" key="2">
    <source>
        <dbReference type="EMBL" id="CAK9171138.1"/>
    </source>
</evidence>
<dbReference type="InterPro" id="IPR025422">
    <property type="entry name" value="TGA_domain"/>
</dbReference>
<comment type="caution">
    <text evidence="2">The sequence shown here is derived from an EMBL/GenBank/DDBJ whole genome shotgun (WGS) entry which is preliminary data.</text>
</comment>
<dbReference type="EMBL" id="CAUOFW020005658">
    <property type="protein sequence ID" value="CAK9171138.1"/>
    <property type="molecule type" value="Genomic_DNA"/>
</dbReference>
<dbReference type="AlphaFoldDB" id="A0ABC8TPQ5"/>
<proteinExistence type="predicted"/>
<name>A0ABC8TPQ5_9AQUA</name>
<dbReference type="InterPro" id="IPR051886">
    <property type="entry name" value="Seed_Dev/Stress_Resp_Reg"/>
</dbReference>
<keyword evidence="3" id="KW-1185">Reference proteome</keyword>
<gene>
    <name evidence="2" type="ORF">ILEXP_LOCUS40676</name>
</gene>
<dbReference type="Proteomes" id="UP001642360">
    <property type="component" value="Unassembled WGS sequence"/>
</dbReference>
<feature type="domain" description="DOG1" evidence="1">
    <location>
        <begin position="90"/>
        <end position="339"/>
    </location>
</feature>
<evidence type="ECO:0000259" key="1">
    <source>
        <dbReference type="PROSITE" id="PS51806"/>
    </source>
</evidence>
<dbReference type="PROSITE" id="PS51806">
    <property type="entry name" value="DOG1"/>
    <property type="match status" value="1"/>
</dbReference>
<dbReference type="Pfam" id="PF14144">
    <property type="entry name" value="DOG1"/>
    <property type="match status" value="1"/>
</dbReference>
<dbReference type="PANTHER" id="PTHR46354:SF9">
    <property type="entry name" value="PROTEIN INAPERTURATE POLLEN1"/>
    <property type="match status" value="1"/>
</dbReference>